<feature type="transmembrane region" description="Helical" evidence="7">
    <location>
        <begin position="107"/>
        <end position="136"/>
    </location>
</feature>
<dbReference type="Pfam" id="PF02308">
    <property type="entry name" value="MgtC"/>
    <property type="match status" value="1"/>
</dbReference>
<evidence type="ECO:0000313" key="9">
    <source>
        <dbReference type="EMBL" id="MBC8580441.1"/>
    </source>
</evidence>
<dbReference type="InterPro" id="IPR003416">
    <property type="entry name" value="MgtC/SapB/SrpB/YhiD_fam"/>
</dbReference>
<feature type="transmembrane region" description="Helical" evidence="7">
    <location>
        <begin position="43"/>
        <end position="64"/>
    </location>
</feature>
<dbReference type="GO" id="GO:0005886">
    <property type="term" value="C:plasma membrane"/>
    <property type="evidence" value="ECO:0007669"/>
    <property type="project" value="UniProtKB-SubCell"/>
</dbReference>
<comment type="similarity">
    <text evidence="2">Belongs to the MgtC/SapB family.</text>
</comment>
<dbReference type="PANTHER" id="PTHR33778">
    <property type="entry name" value="PROTEIN MGTC"/>
    <property type="match status" value="1"/>
</dbReference>
<name>A0A926EIT4_9FIRM</name>
<dbReference type="PRINTS" id="PR01837">
    <property type="entry name" value="MGTCSAPBPROT"/>
</dbReference>
<evidence type="ECO:0000256" key="7">
    <source>
        <dbReference type="SAM" id="Phobius"/>
    </source>
</evidence>
<evidence type="ECO:0000256" key="4">
    <source>
        <dbReference type="ARBA" id="ARBA00022692"/>
    </source>
</evidence>
<reference evidence="9" key="1">
    <citation type="submission" date="2020-08" db="EMBL/GenBank/DDBJ databases">
        <title>Genome public.</title>
        <authorList>
            <person name="Liu C."/>
            <person name="Sun Q."/>
        </authorList>
    </citation>
    <scope>NUCLEOTIDE SEQUENCE</scope>
    <source>
        <strain evidence="9">NSJ-12</strain>
    </source>
</reference>
<protein>
    <submittedName>
        <fullName evidence="9">MgtC/SapB family protein</fullName>
    </submittedName>
</protein>
<keyword evidence="10" id="KW-1185">Reference proteome</keyword>
<organism evidence="9 10">
    <name type="scientific">Zhenhengia yiwuensis</name>
    <dbReference type="NCBI Taxonomy" id="2763666"/>
    <lineage>
        <taxon>Bacteria</taxon>
        <taxon>Bacillati</taxon>
        <taxon>Bacillota</taxon>
        <taxon>Clostridia</taxon>
        <taxon>Lachnospirales</taxon>
        <taxon>Lachnospiraceae</taxon>
        <taxon>Zhenhengia</taxon>
    </lineage>
</organism>
<keyword evidence="6 7" id="KW-0472">Membrane</keyword>
<dbReference type="RefSeq" id="WP_177670874.1">
    <property type="nucleotide sequence ID" value="NZ_JACRSY010000021.1"/>
</dbReference>
<keyword evidence="5 7" id="KW-1133">Transmembrane helix</keyword>
<feature type="transmembrane region" description="Helical" evidence="7">
    <location>
        <begin position="76"/>
        <end position="95"/>
    </location>
</feature>
<evidence type="ECO:0000256" key="2">
    <source>
        <dbReference type="ARBA" id="ARBA00009298"/>
    </source>
</evidence>
<gene>
    <name evidence="9" type="ORF">H8718_12975</name>
</gene>
<comment type="subcellular location">
    <subcellularLocation>
        <location evidence="1">Cell membrane</location>
        <topology evidence="1">Multi-pass membrane protein</topology>
    </subcellularLocation>
</comment>
<evidence type="ECO:0000256" key="3">
    <source>
        <dbReference type="ARBA" id="ARBA00022475"/>
    </source>
</evidence>
<sequence length="231" mass="25302">MVECLQYLEEFNYISILVRLSLAVLLGGIVGAERGAKRQIAGIRTFALVCLGAALAMVTNEYLGVRDGTIVDPSRMAAQVISGVGFLGVGTIIVTGKNQVKGLTTAASLWAVATLGIAVGAGFIYGAVIGFIFIMLSIKVLQKASRYQENHNRILEVYMELNPEVGMTYVTDYIHNKEFVIRSMQRSCQNTFSADDVAVTMEVDLKNKQNHSHILAELEQIKGLDYIEEIH</sequence>
<evidence type="ECO:0000259" key="8">
    <source>
        <dbReference type="Pfam" id="PF02308"/>
    </source>
</evidence>
<dbReference type="Proteomes" id="UP000655830">
    <property type="component" value="Unassembled WGS sequence"/>
</dbReference>
<evidence type="ECO:0000313" key="10">
    <source>
        <dbReference type="Proteomes" id="UP000655830"/>
    </source>
</evidence>
<feature type="domain" description="MgtC/SapB/SrpB/YhiD N-terminal" evidence="8">
    <location>
        <begin position="20"/>
        <end position="146"/>
    </location>
</feature>
<proteinExistence type="inferred from homology"/>
<evidence type="ECO:0000256" key="1">
    <source>
        <dbReference type="ARBA" id="ARBA00004651"/>
    </source>
</evidence>
<dbReference type="PANTHER" id="PTHR33778:SF1">
    <property type="entry name" value="MAGNESIUM TRANSPORTER YHID-RELATED"/>
    <property type="match status" value="1"/>
</dbReference>
<accession>A0A926EIT4</accession>
<evidence type="ECO:0000256" key="6">
    <source>
        <dbReference type="ARBA" id="ARBA00023136"/>
    </source>
</evidence>
<dbReference type="EMBL" id="JACRSY010000021">
    <property type="protein sequence ID" value="MBC8580441.1"/>
    <property type="molecule type" value="Genomic_DNA"/>
</dbReference>
<comment type="caution">
    <text evidence="9">The sequence shown here is derived from an EMBL/GenBank/DDBJ whole genome shotgun (WGS) entry which is preliminary data.</text>
</comment>
<keyword evidence="4 7" id="KW-0812">Transmembrane</keyword>
<feature type="transmembrane region" description="Helical" evidence="7">
    <location>
        <begin position="12"/>
        <end position="31"/>
    </location>
</feature>
<dbReference type="AlphaFoldDB" id="A0A926EIT4"/>
<keyword evidence="3" id="KW-1003">Cell membrane</keyword>
<dbReference type="InterPro" id="IPR049177">
    <property type="entry name" value="MgtC_SapB_SrpB_YhiD_N"/>
</dbReference>
<evidence type="ECO:0000256" key="5">
    <source>
        <dbReference type="ARBA" id="ARBA00022989"/>
    </source>
</evidence>